<sequence>MEAIKWFVVASLLAAAFTGLIYLTTQENPADGKDACTAVTNTETITVTVTQTITTYVTTPTNIVIEDSSGRCGSQEKPKLEIVDKKPVNNGEGYIVVIAYSEQTNVPCYRHVVENIYVSPRNPPVIVVNLKLEPTSEICIQCVGVVETLIRIGSAGEPIPEGTEIRVNGLAVVV</sequence>
<reference evidence="2" key="1">
    <citation type="journal article" date="2020" name="ISME J.">
        <title>Gammaproteobacteria mediating utilization of methyl-, sulfur- and petroleum organic compounds in deep ocean hydrothermal plumes.</title>
        <authorList>
            <person name="Zhou Z."/>
            <person name="Liu Y."/>
            <person name="Pan J."/>
            <person name="Cron B.R."/>
            <person name="Toner B.M."/>
            <person name="Anantharaman K."/>
            <person name="Breier J.A."/>
            <person name="Dick G.J."/>
            <person name="Li M."/>
        </authorList>
    </citation>
    <scope>NUCLEOTIDE SEQUENCE</scope>
    <source>
        <strain evidence="2">SZUA-1515</strain>
    </source>
</reference>
<organism evidence="2 3">
    <name type="scientific">Caldiarchaeum subterraneum</name>
    <dbReference type="NCBI Taxonomy" id="311458"/>
    <lineage>
        <taxon>Archaea</taxon>
        <taxon>Nitrososphaerota</taxon>
        <taxon>Candidatus Caldarchaeales</taxon>
        <taxon>Candidatus Caldarchaeaceae</taxon>
        <taxon>Candidatus Caldarchaeum</taxon>
    </lineage>
</organism>
<evidence type="ECO:0000313" key="2">
    <source>
        <dbReference type="EMBL" id="HIQ29113.1"/>
    </source>
</evidence>
<dbReference type="Proteomes" id="UP000608579">
    <property type="component" value="Unassembled WGS sequence"/>
</dbReference>
<dbReference type="AlphaFoldDB" id="A0A832ZV40"/>
<gene>
    <name evidence="2" type="ORF">EYH45_00955</name>
</gene>
<proteinExistence type="predicted"/>
<comment type="caution">
    <text evidence="2">The sequence shown here is derived from an EMBL/GenBank/DDBJ whole genome shotgun (WGS) entry which is preliminary data.</text>
</comment>
<evidence type="ECO:0000313" key="3">
    <source>
        <dbReference type="Proteomes" id="UP000608579"/>
    </source>
</evidence>
<name>A0A832ZV40_CALS0</name>
<accession>A0A832ZV40</accession>
<evidence type="ECO:0000256" key="1">
    <source>
        <dbReference type="SAM" id="Phobius"/>
    </source>
</evidence>
<keyword evidence="1" id="KW-0472">Membrane</keyword>
<keyword evidence="1" id="KW-1133">Transmembrane helix</keyword>
<keyword evidence="1" id="KW-0812">Transmembrane</keyword>
<feature type="transmembrane region" description="Helical" evidence="1">
    <location>
        <begin position="6"/>
        <end position="23"/>
    </location>
</feature>
<dbReference type="EMBL" id="DQVM01000018">
    <property type="protein sequence ID" value="HIQ29113.1"/>
    <property type="molecule type" value="Genomic_DNA"/>
</dbReference>
<protein>
    <submittedName>
        <fullName evidence="2">Uncharacterized protein</fullName>
    </submittedName>
</protein>